<proteinExistence type="predicted"/>
<accession>A0A2M7IN72</accession>
<dbReference type="Proteomes" id="UP000230837">
    <property type="component" value="Unassembled WGS sequence"/>
</dbReference>
<comment type="caution">
    <text evidence="1">The sequence shown here is derived from an EMBL/GenBank/DDBJ whole genome shotgun (WGS) entry which is preliminary data.</text>
</comment>
<evidence type="ECO:0008006" key="3">
    <source>
        <dbReference type="Google" id="ProtNLM"/>
    </source>
</evidence>
<gene>
    <name evidence="1" type="ORF">COZ82_03005</name>
</gene>
<reference evidence="2" key="1">
    <citation type="submission" date="2017-09" db="EMBL/GenBank/DDBJ databases">
        <title>Depth-based differentiation of microbial function through sediment-hosted aquifers and enrichment of novel symbionts in the deep terrestrial subsurface.</title>
        <authorList>
            <person name="Probst A.J."/>
            <person name="Ladd B."/>
            <person name="Jarett J.K."/>
            <person name="Geller-Mcgrath D.E."/>
            <person name="Sieber C.M.K."/>
            <person name="Emerson J.B."/>
            <person name="Anantharaman K."/>
            <person name="Thomas B.C."/>
            <person name="Malmstrom R."/>
            <person name="Stieglmeier M."/>
            <person name="Klingl A."/>
            <person name="Woyke T."/>
            <person name="Ryan C.M."/>
            <person name="Banfield J.F."/>
        </authorList>
    </citation>
    <scope>NUCLEOTIDE SEQUENCE [LARGE SCALE GENOMIC DNA]</scope>
</reference>
<dbReference type="AlphaFoldDB" id="A0A2M7IN72"/>
<organism evidence="1 2">
    <name type="scientific">Candidatus Kaiserbacteria bacterium CG_4_8_14_3_um_filter_38_9</name>
    <dbReference type="NCBI Taxonomy" id="1974599"/>
    <lineage>
        <taxon>Bacteria</taxon>
        <taxon>Candidatus Kaiseribacteriota</taxon>
    </lineage>
</organism>
<evidence type="ECO:0000313" key="2">
    <source>
        <dbReference type="Proteomes" id="UP000230837"/>
    </source>
</evidence>
<dbReference type="EMBL" id="PFHR01000156">
    <property type="protein sequence ID" value="PIW96802.1"/>
    <property type="molecule type" value="Genomic_DNA"/>
</dbReference>
<sequence>SIQVDAVDDVFYILSAGGELKASLLVPAETIFANLQSILEAKEFSHLEPGNFQYIDLRFGNKVYVNDNPIPLATSTATTTASSYDAEETL</sequence>
<evidence type="ECO:0000313" key="1">
    <source>
        <dbReference type="EMBL" id="PIW96802.1"/>
    </source>
</evidence>
<name>A0A2M7IN72_9BACT</name>
<protein>
    <recommendedName>
        <fullName evidence="3">POTRA domain-containing protein</fullName>
    </recommendedName>
</protein>
<feature type="non-terminal residue" evidence="1">
    <location>
        <position position="1"/>
    </location>
</feature>